<dbReference type="Gene3D" id="2.60.40.2610">
    <property type="entry name" value="Outer membrane usher protein FimD, plug domain"/>
    <property type="match status" value="1"/>
</dbReference>
<accession>A0A379S806</accession>
<gene>
    <name evidence="1" type="primary">fimD_3</name>
    <name evidence="1" type="ORF">NCTC7295_04655</name>
</gene>
<dbReference type="Proteomes" id="UP000254124">
    <property type="component" value="Unassembled WGS sequence"/>
</dbReference>
<sequence>MMMRSRAATMFTPPLAPVRTKQRNVTQNAGLNGTLLDENNLSYNIQQGYQTMVLAKAAPPAWSSMGQKGNANIGYNVSDNGDYQQVNYGLSGGLVAHAHGLTLSQPLGQYQIFWSPRRAQPMSALSSQPGIHTDTRGYAVVPYAVTYRPKIVWRWMSTPMADDVDIDDAVTRVVPTEGALVLAALKRGSARAHY</sequence>
<protein>
    <submittedName>
        <fullName evidence="1">Outer membrane usher protein FimD</fullName>
    </submittedName>
</protein>
<dbReference type="InterPro" id="IPR000015">
    <property type="entry name" value="Fimb_usher"/>
</dbReference>
<dbReference type="InterPro" id="IPR042186">
    <property type="entry name" value="FimD_plug_dom"/>
</dbReference>
<organism evidence="1 2">
    <name type="scientific">Salmonella enterica subsp. arizonae</name>
    <dbReference type="NCBI Taxonomy" id="59203"/>
    <lineage>
        <taxon>Bacteria</taxon>
        <taxon>Pseudomonadati</taxon>
        <taxon>Pseudomonadota</taxon>
        <taxon>Gammaproteobacteria</taxon>
        <taxon>Enterobacterales</taxon>
        <taxon>Enterobacteriaceae</taxon>
        <taxon>Salmonella</taxon>
    </lineage>
</organism>
<dbReference type="PANTHER" id="PTHR30451">
    <property type="entry name" value="OUTER MEMBRANE USHER PROTEIN"/>
    <property type="match status" value="1"/>
</dbReference>
<reference evidence="1 2" key="1">
    <citation type="submission" date="2018-06" db="EMBL/GenBank/DDBJ databases">
        <authorList>
            <consortium name="Pathogen Informatics"/>
            <person name="Doyle S."/>
        </authorList>
    </citation>
    <scope>NUCLEOTIDE SEQUENCE [LARGE SCALE GENOMIC DNA]</scope>
    <source>
        <strain evidence="1 2">NCTC7295</strain>
    </source>
</reference>
<dbReference type="Pfam" id="PF00577">
    <property type="entry name" value="Usher"/>
    <property type="match status" value="1"/>
</dbReference>
<dbReference type="GO" id="GO:0009297">
    <property type="term" value="P:pilus assembly"/>
    <property type="evidence" value="ECO:0007669"/>
    <property type="project" value="InterPro"/>
</dbReference>
<dbReference type="PANTHER" id="PTHR30451:SF21">
    <property type="entry name" value="FIMBRIAL USHER DOMAIN-CONTAINING PROTEIN YDET-RELATED"/>
    <property type="match status" value="1"/>
</dbReference>
<name>A0A379S806_SALER</name>
<evidence type="ECO:0000313" key="1">
    <source>
        <dbReference type="EMBL" id="SUG16923.1"/>
    </source>
</evidence>
<proteinExistence type="predicted"/>
<dbReference type="GO" id="GO:0009279">
    <property type="term" value="C:cell outer membrane"/>
    <property type="evidence" value="ECO:0007669"/>
    <property type="project" value="TreeGrafter"/>
</dbReference>
<evidence type="ECO:0000313" key="2">
    <source>
        <dbReference type="Proteomes" id="UP000254124"/>
    </source>
</evidence>
<dbReference type="AlphaFoldDB" id="A0A379S806"/>
<dbReference type="GO" id="GO:0015473">
    <property type="term" value="F:fimbrial usher porin activity"/>
    <property type="evidence" value="ECO:0007669"/>
    <property type="project" value="InterPro"/>
</dbReference>
<dbReference type="EMBL" id="UGWZ01000001">
    <property type="protein sequence ID" value="SUG16923.1"/>
    <property type="molecule type" value="Genomic_DNA"/>
</dbReference>